<dbReference type="AlphaFoldDB" id="A0A097KNM9"/>
<keyword evidence="3 5" id="KW-0687">Ribonucleoprotein</keyword>
<organism evidence="6">
    <name type="scientific">Gloeotilopsis sterilis</name>
    <name type="common">Green alga</name>
    <dbReference type="NCBI Taxonomy" id="160069"/>
    <lineage>
        <taxon>Eukaryota</taxon>
        <taxon>Viridiplantae</taxon>
        <taxon>Chlorophyta</taxon>
        <taxon>core chlorophytes</taxon>
        <taxon>Ulvophyceae</taxon>
        <taxon>OUU clade</taxon>
        <taxon>Ulotrichales</taxon>
        <taxon>Ulotrichaceae</taxon>
        <taxon>Gloeotilopsis</taxon>
    </lineage>
</organism>
<proteinExistence type="inferred from homology"/>
<dbReference type="InterPro" id="IPR012678">
    <property type="entry name" value="Ribosomal_uL23/eL15/eS24_sf"/>
</dbReference>
<comment type="function">
    <text evidence="5">Binds to 23S rRNA.</text>
</comment>
<dbReference type="EMBL" id="KM462877">
    <property type="protein sequence ID" value="AIT94788.1"/>
    <property type="molecule type" value="Genomic_DNA"/>
</dbReference>
<reference evidence="6" key="1">
    <citation type="journal article" date="2014" name="BMC Evol. Biol.">
        <title>Chloroplast phylogenomic analysis resolves deep-level relationships within the green algal class Trebouxiophyceae.</title>
        <authorList>
            <person name="Lemieux C."/>
            <person name="Otis C."/>
            <person name="Turmel M."/>
        </authorList>
    </citation>
    <scope>NUCLEOTIDE SEQUENCE</scope>
</reference>
<dbReference type="RefSeq" id="YP_009105950.1">
    <property type="nucleotide sequence ID" value="NC_025538.1"/>
</dbReference>
<evidence type="ECO:0000256" key="2">
    <source>
        <dbReference type="ARBA" id="ARBA00022980"/>
    </source>
</evidence>
<dbReference type="GO" id="GO:0003735">
    <property type="term" value="F:structural constituent of ribosome"/>
    <property type="evidence" value="ECO:0007669"/>
    <property type="project" value="InterPro"/>
</dbReference>
<dbReference type="NCBIfam" id="NF004363">
    <property type="entry name" value="PRK05738.2-4"/>
    <property type="match status" value="1"/>
</dbReference>
<dbReference type="Pfam" id="PF00276">
    <property type="entry name" value="Ribosomal_L23"/>
    <property type="match status" value="1"/>
</dbReference>
<dbReference type="HAMAP" id="MF_01369_B">
    <property type="entry name" value="Ribosomal_uL23_B"/>
    <property type="match status" value="1"/>
</dbReference>
<dbReference type="GO" id="GO:0009507">
    <property type="term" value="C:chloroplast"/>
    <property type="evidence" value="ECO:0007669"/>
    <property type="project" value="UniProtKB-SubCell"/>
</dbReference>
<keyword evidence="6" id="KW-0934">Plastid</keyword>
<evidence type="ECO:0000313" key="6">
    <source>
        <dbReference type="EMBL" id="AIT94788.1"/>
    </source>
</evidence>
<keyword evidence="6" id="KW-0150">Chloroplast</keyword>
<keyword evidence="2 5" id="KW-0689">Ribosomal protein</keyword>
<name>A0A097KNM9_GLOST</name>
<dbReference type="GO" id="GO:0019843">
    <property type="term" value="F:rRNA binding"/>
    <property type="evidence" value="ECO:0007669"/>
    <property type="project" value="UniProtKB-UniRule"/>
</dbReference>
<dbReference type="GO" id="GO:0005840">
    <property type="term" value="C:ribosome"/>
    <property type="evidence" value="ECO:0007669"/>
    <property type="project" value="UniProtKB-KW"/>
</dbReference>
<sequence length="94" mass="11058">MMIDLVKYPVLTEKSVRLIENNQYTFAVDLRLSKPQIKKLIEEYFKVKVISINTHIPPRKKKRLGTSFGFKARYKRVIVTLKSGFSIPLFQENK</sequence>
<evidence type="ECO:0000256" key="5">
    <source>
        <dbReference type="HAMAP-Rule" id="MF_01369"/>
    </source>
</evidence>
<evidence type="ECO:0000256" key="4">
    <source>
        <dbReference type="ARBA" id="ARBA00035287"/>
    </source>
</evidence>
<evidence type="ECO:0000256" key="3">
    <source>
        <dbReference type="ARBA" id="ARBA00023274"/>
    </source>
</evidence>
<dbReference type="SUPFAM" id="SSF54189">
    <property type="entry name" value="Ribosomal proteins S24e, L23 and L15e"/>
    <property type="match status" value="1"/>
</dbReference>
<dbReference type="GeneID" id="22160073"/>
<dbReference type="GO" id="GO:1990904">
    <property type="term" value="C:ribonucleoprotein complex"/>
    <property type="evidence" value="ECO:0007669"/>
    <property type="project" value="UniProtKB-KW"/>
</dbReference>
<comment type="similarity">
    <text evidence="1 5">Belongs to the universal ribosomal protein uL23 family.</text>
</comment>
<accession>A0A097KNM9</accession>
<gene>
    <name evidence="5 6" type="primary">rpl23</name>
</gene>
<comment type="subcellular location">
    <subcellularLocation>
        <location evidence="5">Plastid</location>
        <location evidence="5">Chloroplast</location>
    </subcellularLocation>
</comment>
<geneLocation type="chloroplast" evidence="6"/>
<keyword evidence="5" id="KW-0694">RNA-binding</keyword>
<protein>
    <recommendedName>
        <fullName evidence="4 5">Large ribosomal subunit protein uL23c</fullName>
    </recommendedName>
</protein>
<dbReference type="Gene3D" id="3.30.70.330">
    <property type="match status" value="1"/>
</dbReference>
<dbReference type="GO" id="GO:0006412">
    <property type="term" value="P:translation"/>
    <property type="evidence" value="ECO:0007669"/>
    <property type="project" value="UniProtKB-UniRule"/>
</dbReference>
<dbReference type="InterPro" id="IPR012677">
    <property type="entry name" value="Nucleotide-bd_a/b_plait_sf"/>
</dbReference>
<dbReference type="PANTHER" id="PTHR11620">
    <property type="entry name" value="60S RIBOSOMAL PROTEIN L23A"/>
    <property type="match status" value="1"/>
</dbReference>
<dbReference type="InterPro" id="IPR013025">
    <property type="entry name" value="Ribosomal_uL23-like"/>
</dbReference>
<comment type="subunit">
    <text evidence="5">Part of the 50S ribosomal subunit.</text>
</comment>
<keyword evidence="5" id="KW-0699">rRNA-binding</keyword>
<evidence type="ECO:0000256" key="1">
    <source>
        <dbReference type="ARBA" id="ARBA00006700"/>
    </source>
</evidence>